<dbReference type="Gene3D" id="1.20.1740.10">
    <property type="entry name" value="Amino acid/polyamine transporter I"/>
    <property type="match status" value="1"/>
</dbReference>
<dbReference type="InterPro" id="IPR004841">
    <property type="entry name" value="AA-permease/SLC12A_dom"/>
</dbReference>
<comment type="subcellular location">
    <subcellularLocation>
        <location evidence="1">Membrane</location>
        <topology evidence="1">Multi-pass membrane protein</topology>
    </subcellularLocation>
</comment>
<dbReference type="KEGG" id="tpe:Tpen_1513"/>
<keyword evidence="4 5" id="KW-0472">Membrane</keyword>
<dbReference type="PANTHER" id="PTHR42770:SF7">
    <property type="entry name" value="MEMBRANE PROTEIN"/>
    <property type="match status" value="1"/>
</dbReference>
<dbReference type="GO" id="GO:0005886">
    <property type="term" value="C:plasma membrane"/>
    <property type="evidence" value="ECO:0007669"/>
    <property type="project" value="UniProtKB-SubCell"/>
</dbReference>
<feature type="transmembrane region" description="Helical" evidence="5">
    <location>
        <begin position="12"/>
        <end position="37"/>
    </location>
</feature>
<dbReference type="PIRSF" id="PIRSF006060">
    <property type="entry name" value="AA_transporter"/>
    <property type="match status" value="1"/>
</dbReference>
<dbReference type="HOGENOM" id="CLU_007946_15_12_2"/>
<gene>
    <name evidence="7" type="ordered locus">Tpen_1513</name>
</gene>
<evidence type="ECO:0000256" key="2">
    <source>
        <dbReference type="ARBA" id="ARBA00022692"/>
    </source>
</evidence>
<dbReference type="OrthoDB" id="43026at2157"/>
<accession>A1S0D0</accession>
<feature type="transmembrane region" description="Helical" evidence="5">
    <location>
        <begin position="125"/>
        <end position="144"/>
    </location>
</feature>
<evidence type="ECO:0000313" key="7">
    <source>
        <dbReference type="EMBL" id="ABL78910.1"/>
    </source>
</evidence>
<evidence type="ECO:0000256" key="1">
    <source>
        <dbReference type="ARBA" id="ARBA00004141"/>
    </source>
</evidence>
<dbReference type="STRING" id="368408.Tpen_1513"/>
<keyword evidence="2 5" id="KW-0812">Transmembrane</keyword>
<evidence type="ECO:0000313" key="8">
    <source>
        <dbReference type="Proteomes" id="UP000000641"/>
    </source>
</evidence>
<feature type="transmembrane region" description="Helical" evidence="5">
    <location>
        <begin position="82"/>
        <end position="105"/>
    </location>
</feature>
<name>A1S0D0_THEPD</name>
<feature type="transmembrane region" description="Helical" evidence="5">
    <location>
        <begin position="314"/>
        <end position="333"/>
    </location>
</feature>
<keyword evidence="3 5" id="KW-1133">Transmembrane helix</keyword>
<dbReference type="GO" id="GO:0022857">
    <property type="term" value="F:transmembrane transporter activity"/>
    <property type="evidence" value="ECO:0007669"/>
    <property type="project" value="InterPro"/>
</dbReference>
<feature type="transmembrane region" description="Helical" evidence="5">
    <location>
        <begin position="222"/>
        <end position="246"/>
    </location>
</feature>
<feature type="domain" description="Amino acid permease/ SLC12A" evidence="6">
    <location>
        <begin position="17"/>
        <end position="349"/>
    </location>
</feature>
<evidence type="ECO:0000256" key="5">
    <source>
        <dbReference type="SAM" id="Phobius"/>
    </source>
</evidence>
<evidence type="ECO:0000256" key="3">
    <source>
        <dbReference type="ARBA" id="ARBA00022989"/>
    </source>
</evidence>
<dbReference type="RefSeq" id="WP_011753175.1">
    <property type="nucleotide sequence ID" value="NC_008698.1"/>
</dbReference>
<feature type="transmembrane region" description="Helical" evidence="5">
    <location>
        <begin position="183"/>
        <end position="201"/>
    </location>
</feature>
<dbReference type="Proteomes" id="UP000000641">
    <property type="component" value="Chromosome"/>
</dbReference>
<sequence length="423" mass="43767">MAGEKGFRRSLTLLDAVSVGLGAIIGAGIFVLIGIAAGLAGPAVVLAVLVSGLSASLTALSFAELGSALPRAGGVYEYGHTLLHPAVGFLMGWMWVAGNIVLGATASQGFGYYLSALVPSVNPRVAALALVVLVTLLNALGAKLSAVVNDVFVAVKVSVLLLLVAAGAALVKPENFQPFAPKGLLPVMEASALFYFAYIGFPRISTLAEEVKDPEKNIPRAILLALAVSAALYALVAVVAVGVAGYEALASSNAPLEEVARRVGVGWVVGVGGLVATFSVVLTSVMGQSRVFYAMARNREIPDKIAEINEKLGTPVYSVLLSGTVMLVLVALFDISRLAMVTSFLVLVSHVLTNVADVKLYLDGVDPPFRSPLRPWHAVAGAFTSLLLSLSVEKTALAMGLAVIAAGALWFFAYTRAQHGGNA</sequence>
<evidence type="ECO:0000259" key="6">
    <source>
        <dbReference type="Pfam" id="PF00324"/>
    </source>
</evidence>
<reference evidence="8" key="1">
    <citation type="journal article" date="2008" name="J. Bacteriol.">
        <title>Genome sequence of Thermofilum pendens reveals an exceptional loss of biosynthetic pathways without genome reduction.</title>
        <authorList>
            <person name="Anderson I."/>
            <person name="Rodriguez J."/>
            <person name="Susanti D."/>
            <person name="Porat I."/>
            <person name="Reich C."/>
            <person name="Ulrich L.E."/>
            <person name="Elkins J.G."/>
            <person name="Mavromatis K."/>
            <person name="Lykidis A."/>
            <person name="Kim E."/>
            <person name="Thompson L.S."/>
            <person name="Nolan M."/>
            <person name="Land M."/>
            <person name="Copeland A."/>
            <person name="Lapidus A."/>
            <person name="Lucas S."/>
            <person name="Detter C."/>
            <person name="Zhulin I.B."/>
            <person name="Olsen G.J."/>
            <person name="Whitman W."/>
            <person name="Mukhopadhyay B."/>
            <person name="Bristow J."/>
            <person name="Kyrpides N."/>
        </authorList>
    </citation>
    <scope>NUCLEOTIDE SEQUENCE [LARGE SCALE GENOMIC DNA]</scope>
    <source>
        <strain evidence="8">DSM 2475 / Hrk 5</strain>
    </source>
</reference>
<feature type="transmembrane region" description="Helical" evidence="5">
    <location>
        <begin position="151"/>
        <end position="171"/>
    </location>
</feature>
<feature type="transmembrane region" description="Helical" evidence="5">
    <location>
        <begin position="266"/>
        <end position="293"/>
    </location>
</feature>
<feature type="transmembrane region" description="Helical" evidence="5">
    <location>
        <begin position="43"/>
        <end position="62"/>
    </location>
</feature>
<dbReference type="Pfam" id="PF00324">
    <property type="entry name" value="AA_permease"/>
    <property type="match status" value="1"/>
</dbReference>
<dbReference type="GeneID" id="4601109"/>
<dbReference type="InterPro" id="IPR050367">
    <property type="entry name" value="APC_superfamily"/>
</dbReference>
<proteinExistence type="predicted"/>
<organism evidence="7 8">
    <name type="scientific">Thermofilum pendens (strain DSM 2475 / Hrk 5)</name>
    <dbReference type="NCBI Taxonomy" id="368408"/>
    <lineage>
        <taxon>Archaea</taxon>
        <taxon>Thermoproteota</taxon>
        <taxon>Thermoprotei</taxon>
        <taxon>Thermofilales</taxon>
        <taxon>Thermofilaceae</taxon>
        <taxon>Thermofilum</taxon>
    </lineage>
</organism>
<dbReference type="EnsemblBacteria" id="ABL78910">
    <property type="protein sequence ID" value="ABL78910"/>
    <property type="gene ID" value="Tpen_1513"/>
</dbReference>
<feature type="transmembrane region" description="Helical" evidence="5">
    <location>
        <begin position="396"/>
        <end position="414"/>
    </location>
</feature>
<dbReference type="eggNOG" id="arCOG00009">
    <property type="taxonomic scope" value="Archaea"/>
</dbReference>
<dbReference type="AlphaFoldDB" id="A1S0D0"/>
<keyword evidence="8" id="KW-1185">Reference proteome</keyword>
<dbReference type="EMBL" id="CP000505">
    <property type="protein sequence ID" value="ABL78910.1"/>
    <property type="molecule type" value="Genomic_DNA"/>
</dbReference>
<protein>
    <submittedName>
        <fullName evidence="7">Amino acid permease-associated region</fullName>
    </submittedName>
</protein>
<dbReference type="PANTHER" id="PTHR42770">
    <property type="entry name" value="AMINO ACID TRANSPORTER-RELATED"/>
    <property type="match status" value="1"/>
</dbReference>
<evidence type="ECO:0000256" key="4">
    <source>
        <dbReference type="ARBA" id="ARBA00023136"/>
    </source>
</evidence>